<dbReference type="GO" id="GO:0004566">
    <property type="term" value="F:beta-glucuronidase activity"/>
    <property type="evidence" value="ECO:0007669"/>
    <property type="project" value="TreeGrafter"/>
</dbReference>
<feature type="signal peptide" evidence="11">
    <location>
        <begin position="1"/>
        <end position="27"/>
    </location>
</feature>
<reference evidence="12" key="1">
    <citation type="submission" date="2016-07" db="EMBL/GenBank/DDBJ databases">
        <title>De novo transcriptome assembly of four accessions of the metal hyperaccumulator plant Noccaea caerulescens.</title>
        <authorList>
            <person name="Blande D."/>
            <person name="Halimaa P."/>
            <person name="Tervahauta A.I."/>
            <person name="Aarts M.G."/>
            <person name="Karenlampi S.O."/>
        </authorList>
    </citation>
    <scope>NUCLEOTIDE SEQUENCE</scope>
</reference>
<evidence type="ECO:0000256" key="5">
    <source>
        <dbReference type="ARBA" id="ARBA00022801"/>
    </source>
</evidence>
<dbReference type="PANTHER" id="PTHR14363">
    <property type="entry name" value="HEPARANASE-RELATED"/>
    <property type="match status" value="1"/>
</dbReference>
<organism evidence="12">
    <name type="scientific">Noccaea caerulescens</name>
    <name type="common">Alpine penny-cress</name>
    <name type="synonym">Thlaspi caerulescens</name>
    <dbReference type="NCBI Taxonomy" id="107243"/>
    <lineage>
        <taxon>Eukaryota</taxon>
        <taxon>Viridiplantae</taxon>
        <taxon>Streptophyta</taxon>
        <taxon>Embryophyta</taxon>
        <taxon>Tracheophyta</taxon>
        <taxon>Spermatophyta</taxon>
        <taxon>Magnoliopsida</taxon>
        <taxon>eudicotyledons</taxon>
        <taxon>Gunneridae</taxon>
        <taxon>Pentapetalae</taxon>
        <taxon>rosids</taxon>
        <taxon>malvids</taxon>
        <taxon>Brassicales</taxon>
        <taxon>Brassicaceae</taxon>
        <taxon>Coluteocarpeae</taxon>
        <taxon>Noccaea</taxon>
    </lineage>
</organism>
<dbReference type="Gene3D" id="3.20.20.80">
    <property type="entry name" value="Glycosidases"/>
    <property type="match status" value="1"/>
</dbReference>
<evidence type="ECO:0000256" key="9">
    <source>
        <dbReference type="ARBA" id="ARBA00023765"/>
    </source>
</evidence>
<keyword evidence="3" id="KW-0964">Secreted</keyword>
<dbReference type="SUPFAM" id="SSF51445">
    <property type="entry name" value="(Trans)glycosidases"/>
    <property type="match status" value="1"/>
</dbReference>
<keyword evidence="7" id="KW-0325">Glycoprotein</keyword>
<accession>A0A1J3FJX0</accession>
<dbReference type="GO" id="GO:0005576">
    <property type="term" value="C:extracellular region"/>
    <property type="evidence" value="ECO:0007669"/>
    <property type="project" value="UniProtKB-SubCell"/>
</dbReference>
<comment type="subcellular location">
    <subcellularLocation>
        <location evidence="9">Lysosome membrane</location>
        <topology evidence="9">Peripheral membrane protein</topology>
    </subcellularLocation>
    <subcellularLocation>
        <location evidence="1">Secreted</location>
    </subcellularLocation>
</comment>
<evidence type="ECO:0000256" key="4">
    <source>
        <dbReference type="ARBA" id="ARBA00022729"/>
    </source>
</evidence>
<keyword evidence="4 11" id="KW-0732">Signal</keyword>
<proteinExistence type="inferred from homology"/>
<dbReference type="GO" id="GO:0005765">
    <property type="term" value="C:lysosomal membrane"/>
    <property type="evidence" value="ECO:0007669"/>
    <property type="project" value="UniProtKB-SubCell"/>
</dbReference>
<dbReference type="InterPro" id="IPR005199">
    <property type="entry name" value="Glyco_hydro_79"/>
</dbReference>
<dbReference type="InterPro" id="IPR017853">
    <property type="entry name" value="GH"/>
</dbReference>
<evidence type="ECO:0000256" key="6">
    <source>
        <dbReference type="ARBA" id="ARBA00023136"/>
    </source>
</evidence>
<comment type="function">
    <text evidence="10">Endoglycosidase which is a cell surface and extracellular matrix-degrading enzyme. Cleaves heparan sulfate proteoglycans (HSPGs) into heparan sulfate side chains and core proteoglycans.</text>
</comment>
<dbReference type="GO" id="GO:0009505">
    <property type="term" value="C:plant-type cell wall"/>
    <property type="evidence" value="ECO:0007669"/>
    <property type="project" value="TreeGrafter"/>
</dbReference>
<feature type="chain" id="PRO_5009621460" evidence="11">
    <location>
        <begin position="28"/>
        <end position="540"/>
    </location>
</feature>
<evidence type="ECO:0000256" key="8">
    <source>
        <dbReference type="ARBA" id="ARBA00023228"/>
    </source>
</evidence>
<gene>
    <name evidence="12" type="ORF">LC_TR16676_c1_g1_i1_g.56974</name>
</gene>
<sequence length="540" mass="59997">MGCRQISVIVLFLWVILFPDNTAVVSAVEEKGTVFVYGRAAVGTIDDDFICATLDWWPPEKCDYGTCAWDHASILNLDLNNTIFQNAIRAFAPLKIRIGGTLQDLVRYETPDQKQPCLPFTKNSSILFGYTQGCLSMRRWNELNAFFQKTGAKIIFGLNALSGRNIKPNGEAVGAWDYTNAESFIRFTVESNHTIDGWELGNELCGTGVGARVAANQYAIDTIALRNIVNRVYQNVSPMPLVIGPGGFFDAAWFTEYLNKAGSSLNATTRHIYNLGPGVDQHLVEKILNPSYLEQEATTFRSLKNIIRNSATKVVAWVGESGGAYNSGRNLVSNAFVYSFWYLDQLGMAAKYDVKTYCRQSLIGGNYGLLNTTNFTPNPDYYSALIWRRLMGRNALFTSFSGTKKIRSYTHCARQSKGITVLLMNLDNTTTVLAKVEINNTNIFSLRHTENKKSSQKLATSQIPWDSNGEVQREEYHLTAKDGYLHSQTMLLNGNALQVSSTGEIPPLEPMHVNSTEPITIAPYSIVFVHMPSVVVPACS</sequence>
<evidence type="ECO:0000256" key="2">
    <source>
        <dbReference type="ARBA" id="ARBA00009800"/>
    </source>
</evidence>
<evidence type="ECO:0000256" key="3">
    <source>
        <dbReference type="ARBA" id="ARBA00022525"/>
    </source>
</evidence>
<name>A0A1J3FJX0_NOCCA</name>
<keyword evidence="8" id="KW-0458">Lysosome</keyword>
<protein>
    <submittedName>
        <fullName evidence="12">Heparanase-like protein 3</fullName>
    </submittedName>
</protein>
<dbReference type="FunFam" id="3.20.20.80:FF:000023">
    <property type="entry name" value="heparanase-like protein 3"/>
    <property type="match status" value="1"/>
</dbReference>
<dbReference type="PANTHER" id="PTHR14363:SF17">
    <property type="entry name" value="HEPARANASE-LIKE PROTEIN 3"/>
    <property type="match status" value="1"/>
</dbReference>
<dbReference type="EMBL" id="GEVK01008438">
    <property type="protein sequence ID" value="JAU44394.1"/>
    <property type="molecule type" value="Transcribed_RNA"/>
</dbReference>
<comment type="similarity">
    <text evidence="2">Belongs to the glycosyl hydrolase 79 family.</text>
</comment>
<dbReference type="Pfam" id="PF03662">
    <property type="entry name" value="Glyco_hydro_79n"/>
    <property type="match status" value="1"/>
</dbReference>
<evidence type="ECO:0000256" key="10">
    <source>
        <dbReference type="ARBA" id="ARBA00055929"/>
    </source>
</evidence>
<keyword evidence="6" id="KW-0472">Membrane</keyword>
<keyword evidence="5" id="KW-0378">Hydrolase</keyword>
<evidence type="ECO:0000256" key="7">
    <source>
        <dbReference type="ARBA" id="ARBA00023180"/>
    </source>
</evidence>
<evidence type="ECO:0000256" key="1">
    <source>
        <dbReference type="ARBA" id="ARBA00004613"/>
    </source>
</evidence>
<evidence type="ECO:0000256" key="11">
    <source>
        <dbReference type="SAM" id="SignalP"/>
    </source>
</evidence>
<evidence type="ECO:0000313" key="12">
    <source>
        <dbReference type="EMBL" id="JAU44394.1"/>
    </source>
</evidence>
<dbReference type="AlphaFoldDB" id="A0A1J3FJX0"/>